<name>A0A0W0VZ48_9GAMM</name>
<dbReference type="STRING" id="45067.Llan_0202"/>
<evidence type="ECO:0000313" key="2">
    <source>
        <dbReference type="Proteomes" id="UP000054869"/>
    </source>
</evidence>
<sequence>MNRYSTLIISLGLLPFNVNAGWYGALNLGINAVNVEKNLTYPIGDPFATSENFHSGYTNFHGQLAAGYGFLLTNQIGLNIEGNADLFTGEAEHTIKNWFFSEPVQTEEKLKYGFSLFALPEYHYNEYVRFFAGPGVSWSKFAISYENTAGNVGVTGHFDEWLTGWALKAGVANQLTPCTESFYLPVYSIRQCHLD</sequence>
<dbReference type="EMBL" id="LNYI01000004">
    <property type="protein sequence ID" value="KTD25456.1"/>
    <property type="molecule type" value="Genomic_DNA"/>
</dbReference>
<organism evidence="1 2">
    <name type="scientific">Legionella lansingensis</name>
    <dbReference type="NCBI Taxonomy" id="45067"/>
    <lineage>
        <taxon>Bacteria</taxon>
        <taxon>Pseudomonadati</taxon>
        <taxon>Pseudomonadota</taxon>
        <taxon>Gammaproteobacteria</taxon>
        <taxon>Legionellales</taxon>
        <taxon>Legionellaceae</taxon>
        <taxon>Legionella</taxon>
    </lineage>
</organism>
<dbReference type="Gene3D" id="2.40.160.20">
    <property type="match status" value="1"/>
</dbReference>
<dbReference type="AlphaFoldDB" id="A0A0W0VZ48"/>
<accession>A0A0W0VZ48</accession>
<comment type="caution">
    <text evidence="1">The sequence shown here is derived from an EMBL/GenBank/DDBJ whole genome shotgun (WGS) entry which is preliminary data.</text>
</comment>
<dbReference type="PATRIC" id="fig|45067.4.peg.212"/>
<evidence type="ECO:0000313" key="1">
    <source>
        <dbReference type="EMBL" id="KTD25456.1"/>
    </source>
</evidence>
<gene>
    <name evidence="1" type="ORF">Llan_0202</name>
</gene>
<proteinExistence type="predicted"/>
<protein>
    <recommendedName>
        <fullName evidence="3">Outer membrane protein beta-barrel domain-containing protein</fullName>
    </recommendedName>
</protein>
<dbReference type="eggNOG" id="ENOG5031E74">
    <property type="taxonomic scope" value="Bacteria"/>
</dbReference>
<keyword evidence="2" id="KW-1185">Reference proteome</keyword>
<dbReference type="Proteomes" id="UP000054869">
    <property type="component" value="Unassembled WGS sequence"/>
</dbReference>
<reference evidence="1 2" key="1">
    <citation type="submission" date="2015-11" db="EMBL/GenBank/DDBJ databases">
        <title>Genomic analysis of 38 Legionella species identifies large and diverse effector repertoires.</title>
        <authorList>
            <person name="Burstein D."/>
            <person name="Amaro F."/>
            <person name="Zusman T."/>
            <person name="Lifshitz Z."/>
            <person name="Cohen O."/>
            <person name="Gilbert J.A."/>
            <person name="Pupko T."/>
            <person name="Shuman H.A."/>
            <person name="Segal G."/>
        </authorList>
    </citation>
    <scope>NUCLEOTIDE SEQUENCE [LARGE SCALE GENOMIC DNA]</scope>
    <source>
        <strain evidence="1 2">ATCC 49751</strain>
    </source>
</reference>
<dbReference type="RefSeq" id="WP_231950072.1">
    <property type="nucleotide sequence ID" value="NZ_CAAAJD010000007.1"/>
</dbReference>
<dbReference type="InterPro" id="IPR011250">
    <property type="entry name" value="OMP/PagP_B-barrel"/>
</dbReference>
<dbReference type="SUPFAM" id="SSF56925">
    <property type="entry name" value="OMPA-like"/>
    <property type="match status" value="1"/>
</dbReference>
<evidence type="ECO:0008006" key="3">
    <source>
        <dbReference type="Google" id="ProtNLM"/>
    </source>
</evidence>